<evidence type="ECO:0000313" key="3">
    <source>
        <dbReference type="Proteomes" id="UP000435985"/>
    </source>
</evidence>
<name>A0A642C6L4_BACOV</name>
<gene>
    <name evidence="2" type="ORF">F3B98_29655</name>
</gene>
<organism evidence="2 3">
    <name type="scientific">Bacteroides ovatus</name>
    <dbReference type="NCBI Taxonomy" id="28116"/>
    <lineage>
        <taxon>Bacteria</taxon>
        <taxon>Pseudomonadati</taxon>
        <taxon>Bacteroidota</taxon>
        <taxon>Bacteroidia</taxon>
        <taxon>Bacteroidales</taxon>
        <taxon>Bacteroidaceae</taxon>
        <taxon>Bacteroides</taxon>
    </lineage>
</organism>
<sequence length="92" mass="10516">MNRAFLFLLFLLLAGKMCAQQVAGTLTLKEAEQRFLERNLSLIAERYNIDMAQAQVLQAKLFENPVISLEQNVYNRLNGKYFDFGKEGEAVV</sequence>
<dbReference type="AlphaFoldDB" id="A0A642C6L4"/>
<dbReference type="GO" id="GO:0015562">
    <property type="term" value="F:efflux transmembrane transporter activity"/>
    <property type="evidence" value="ECO:0007669"/>
    <property type="project" value="InterPro"/>
</dbReference>
<reference evidence="2 3" key="1">
    <citation type="journal article" date="2019" name="Nat. Med.">
        <title>A library of human gut bacterial isolates paired with longitudinal multiomics data enables mechanistic microbiome research.</title>
        <authorList>
            <person name="Poyet M."/>
            <person name="Groussin M."/>
            <person name="Gibbons S.M."/>
            <person name="Avila-Pacheco J."/>
            <person name="Jiang X."/>
            <person name="Kearney S.M."/>
            <person name="Perrotta A.R."/>
            <person name="Berdy B."/>
            <person name="Zhao S."/>
            <person name="Lieberman T.D."/>
            <person name="Swanson P.K."/>
            <person name="Smith M."/>
            <person name="Roesemann S."/>
            <person name="Alexander J.E."/>
            <person name="Rich S.A."/>
            <person name="Livny J."/>
            <person name="Vlamakis H."/>
            <person name="Clish C."/>
            <person name="Bullock K."/>
            <person name="Deik A."/>
            <person name="Scott J."/>
            <person name="Pierce K.A."/>
            <person name="Xavier R.J."/>
            <person name="Alm E.J."/>
        </authorList>
    </citation>
    <scope>NUCLEOTIDE SEQUENCE [LARGE SCALE GENOMIC DNA]</scope>
    <source>
        <strain evidence="2 3">BIOML-A14</strain>
    </source>
</reference>
<protein>
    <submittedName>
        <fullName evidence="2">TolC family protein</fullName>
    </submittedName>
</protein>
<feature type="non-terminal residue" evidence="2">
    <location>
        <position position="92"/>
    </location>
</feature>
<accession>A0A642C6L4</accession>
<evidence type="ECO:0000256" key="1">
    <source>
        <dbReference type="SAM" id="SignalP"/>
    </source>
</evidence>
<dbReference type="EMBL" id="VWFO01000340">
    <property type="protein sequence ID" value="KAA4655373.1"/>
    <property type="molecule type" value="Genomic_DNA"/>
</dbReference>
<dbReference type="SUPFAM" id="SSF56954">
    <property type="entry name" value="Outer membrane efflux proteins (OEP)"/>
    <property type="match status" value="1"/>
</dbReference>
<comment type="caution">
    <text evidence="2">The sequence shown here is derived from an EMBL/GenBank/DDBJ whole genome shotgun (WGS) entry which is preliminary data.</text>
</comment>
<dbReference type="Gene3D" id="1.20.1600.10">
    <property type="entry name" value="Outer membrane efflux proteins (OEP)"/>
    <property type="match status" value="1"/>
</dbReference>
<feature type="signal peptide" evidence="1">
    <location>
        <begin position="1"/>
        <end position="19"/>
    </location>
</feature>
<dbReference type="Proteomes" id="UP000435985">
    <property type="component" value="Unassembled WGS sequence"/>
</dbReference>
<proteinExistence type="predicted"/>
<feature type="chain" id="PRO_5024907413" evidence="1">
    <location>
        <begin position="20"/>
        <end position="92"/>
    </location>
</feature>
<evidence type="ECO:0000313" key="2">
    <source>
        <dbReference type="EMBL" id="KAA4655373.1"/>
    </source>
</evidence>
<keyword evidence="1" id="KW-0732">Signal</keyword>